<protein>
    <recommendedName>
        <fullName evidence="6">Maternal protein exuperantia</fullName>
    </recommendedName>
</protein>
<feature type="compositionally biased region" description="Basic and acidic residues" evidence="1">
    <location>
        <begin position="395"/>
        <end position="408"/>
    </location>
</feature>
<dbReference type="InterPro" id="IPR040941">
    <property type="entry name" value="SAM_Exu"/>
</dbReference>
<dbReference type="AlphaFoldDB" id="A0A9N9TK30"/>
<dbReference type="GO" id="GO:0045450">
    <property type="term" value="P:bicoid mRNA localization"/>
    <property type="evidence" value="ECO:0007669"/>
    <property type="project" value="InterPro"/>
</dbReference>
<dbReference type="OrthoDB" id="8251179at2759"/>
<name>A0A9N9TK30_PHYSR</name>
<proteinExistence type="predicted"/>
<gene>
    <name evidence="4" type="ORF">PHYEVI_LOCUS4189</name>
</gene>
<feature type="region of interest" description="Disordered" evidence="1">
    <location>
        <begin position="1"/>
        <end position="24"/>
    </location>
</feature>
<dbReference type="GO" id="GO:0042803">
    <property type="term" value="F:protein homodimerization activity"/>
    <property type="evidence" value="ECO:0007669"/>
    <property type="project" value="InterPro"/>
</dbReference>
<dbReference type="Pfam" id="PF18609">
    <property type="entry name" value="SAM_Exu"/>
    <property type="match status" value="1"/>
</dbReference>
<evidence type="ECO:0000313" key="4">
    <source>
        <dbReference type="EMBL" id="CAG9857790.1"/>
    </source>
</evidence>
<evidence type="ECO:0000259" key="2">
    <source>
        <dbReference type="Pfam" id="PF18609"/>
    </source>
</evidence>
<evidence type="ECO:0000313" key="5">
    <source>
        <dbReference type="Proteomes" id="UP001153712"/>
    </source>
</evidence>
<reference evidence="4" key="1">
    <citation type="submission" date="2022-01" db="EMBL/GenBank/DDBJ databases">
        <authorList>
            <person name="King R."/>
        </authorList>
    </citation>
    <scope>NUCLEOTIDE SEQUENCE</scope>
</reference>
<accession>A0A9N9TK30</accession>
<dbReference type="Proteomes" id="UP001153712">
    <property type="component" value="Chromosome 15"/>
</dbReference>
<feature type="compositionally biased region" description="Low complexity" evidence="1">
    <location>
        <begin position="410"/>
        <end position="422"/>
    </location>
</feature>
<feature type="domain" description="Exuperantia SAM-like" evidence="2">
    <location>
        <begin position="271"/>
        <end position="343"/>
    </location>
</feature>
<feature type="compositionally biased region" description="Polar residues" evidence="1">
    <location>
        <begin position="374"/>
        <end position="394"/>
    </location>
</feature>
<dbReference type="Pfam" id="PF22123">
    <property type="entry name" value="Exu_RNase_H_like"/>
    <property type="match status" value="1"/>
</dbReference>
<feature type="domain" description="Exuperantia RNAse H-like" evidence="3">
    <location>
        <begin position="31"/>
        <end position="190"/>
    </location>
</feature>
<dbReference type="GO" id="GO:0003723">
    <property type="term" value="F:RNA binding"/>
    <property type="evidence" value="ECO:0007669"/>
    <property type="project" value="InterPro"/>
</dbReference>
<dbReference type="InterPro" id="IPR054362">
    <property type="entry name" value="Exu_RNase_H-like"/>
</dbReference>
<evidence type="ECO:0000259" key="3">
    <source>
        <dbReference type="Pfam" id="PF22123"/>
    </source>
</evidence>
<evidence type="ECO:0000256" key="1">
    <source>
        <dbReference type="SAM" id="MobiDB-lite"/>
    </source>
</evidence>
<dbReference type="EMBL" id="OU900108">
    <property type="protein sequence ID" value="CAG9857790.1"/>
    <property type="molecule type" value="Genomic_DNA"/>
</dbReference>
<keyword evidence="5" id="KW-1185">Reference proteome</keyword>
<dbReference type="PANTHER" id="PTHR12384:SF2">
    <property type="entry name" value="MATERNAL PROTEIN EXUPERANTIA"/>
    <property type="match status" value="1"/>
</dbReference>
<feature type="region of interest" description="Disordered" evidence="1">
    <location>
        <begin position="349"/>
        <end position="422"/>
    </location>
</feature>
<sequence>MVQNDSANQEHLDDVPAMPSNPAKGIPSGKYQLVGWAIDTTGRRLIDEIIQIAAYTPQAKFSQYIMPFGDLNPVYSRRHGVRVVNTIRYRRLRDTNSQEFLKTKSEMSALQDFLVWLEGLKAEGTDGIVLVYHELRKASPGMLLESLRRNLLLERFSKVVKGFANGFNVAKAKCANATKSCSLRAMTNLLLDRHPEHFYSAAERARATLDISAHLAQSELTELTNEGSEKGYTGEESHFVEMVRPYANSIEAEEEEIALFKLLLERQNTFRPVFGALLRASRAERQHASHLRRLLAENNINFDRLKEAYGSSAKEGLEKVIKNEVANANEKEFEDLLEILDCFFDPEKKAVQPKPMQQRSPYRRRNNQFRRNKSSASESRSPTNTNENPTGSDETSPRSDSEKVKEVEAVEAATTPTPVAAQ</sequence>
<dbReference type="PANTHER" id="PTHR12384">
    <property type="entry name" value="MATERNAL PROTEIN EXUPERANTIA"/>
    <property type="match status" value="1"/>
</dbReference>
<feature type="compositionally biased region" description="Basic residues" evidence="1">
    <location>
        <begin position="361"/>
        <end position="373"/>
    </location>
</feature>
<evidence type="ECO:0008006" key="6">
    <source>
        <dbReference type="Google" id="ProtNLM"/>
    </source>
</evidence>
<organism evidence="4 5">
    <name type="scientific">Phyllotreta striolata</name>
    <name type="common">Striped flea beetle</name>
    <name type="synonym">Crioceris striolata</name>
    <dbReference type="NCBI Taxonomy" id="444603"/>
    <lineage>
        <taxon>Eukaryota</taxon>
        <taxon>Metazoa</taxon>
        <taxon>Ecdysozoa</taxon>
        <taxon>Arthropoda</taxon>
        <taxon>Hexapoda</taxon>
        <taxon>Insecta</taxon>
        <taxon>Pterygota</taxon>
        <taxon>Neoptera</taxon>
        <taxon>Endopterygota</taxon>
        <taxon>Coleoptera</taxon>
        <taxon>Polyphaga</taxon>
        <taxon>Cucujiformia</taxon>
        <taxon>Chrysomeloidea</taxon>
        <taxon>Chrysomelidae</taxon>
        <taxon>Galerucinae</taxon>
        <taxon>Alticini</taxon>
        <taxon>Phyllotreta</taxon>
    </lineage>
</organism>
<dbReference type="InterPro" id="IPR037998">
    <property type="entry name" value="Exu"/>
</dbReference>